<reference evidence="2 3" key="1">
    <citation type="journal article" date="2024" name="Science">
        <title>Giant polyketide synthase enzymes in the biosynthesis of giant marine polyether toxins.</title>
        <authorList>
            <person name="Fallon T.R."/>
            <person name="Shende V.V."/>
            <person name="Wierzbicki I.H."/>
            <person name="Pendleton A.L."/>
            <person name="Watervoot N.F."/>
            <person name="Auber R.P."/>
            <person name="Gonzalez D.J."/>
            <person name="Wisecaver J.H."/>
            <person name="Moore B.S."/>
        </authorList>
    </citation>
    <scope>NUCLEOTIDE SEQUENCE [LARGE SCALE GENOMIC DNA]</scope>
    <source>
        <strain evidence="2 3">12B1</strain>
    </source>
</reference>
<protein>
    <recommendedName>
        <fullName evidence="4">VWFA domain-containing protein</fullName>
    </recommendedName>
</protein>
<dbReference type="EMBL" id="JBGBPQ010000008">
    <property type="protein sequence ID" value="KAL1520802.1"/>
    <property type="molecule type" value="Genomic_DNA"/>
</dbReference>
<dbReference type="InterPro" id="IPR036465">
    <property type="entry name" value="vWFA_dom_sf"/>
</dbReference>
<keyword evidence="3" id="KW-1185">Reference proteome</keyword>
<dbReference type="CDD" id="cd00198">
    <property type="entry name" value="vWFA"/>
    <property type="match status" value="1"/>
</dbReference>
<feature type="region of interest" description="Disordered" evidence="1">
    <location>
        <begin position="261"/>
        <end position="290"/>
    </location>
</feature>
<dbReference type="SUPFAM" id="SSF53300">
    <property type="entry name" value="vWA-like"/>
    <property type="match status" value="1"/>
</dbReference>
<name>A0AB34JIT0_PRYPA</name>
<gene>
    <name evidence="2" type="ORF">AB1Y20_022364</name>
</gene>
<evidence type="ECO:0000313" key="2">
    <source>
        <dbReference type="EMBL" id="KAL1520802.1"/>
    </source>
</evidence>
<accession>A0AB34JIT0</accession>
<sequence length="290" mass="30847">MAKREPSYSGNDTQWETMMEHAKSARHDLVVPPRPSMALTVLLHDVSTSMEGSKHRAACEAALQEMAMCDSAAHFIVGAFSHDVFFPSRVPMVASVASEAVRQLPVPNGGTALYRAVKEAAEIVEQILDEHAAEYDPRLAVIKVLTDGENTVEDGCEDAAREAVARLHARGCVVSLLQAGTDDTAATVLGVPEAAALYWTDDSQTLSAACLAACEATELYRRAASFASSSGTASPTISFGFTPLQRLKSINRSLVAKALAPPEPMESQASSVQPTHPVPIALGHSTTFSR</sequence>
<organism evidence="2 3">
    <name type="scientific">Prymnesium parvum</name>
    <name type="common">Toxic golden alga</name>
    <dbReference type="NCBI Taxonomy" id="97485"/>
    <lineage>
        <taxon>Eukaryota</taxon>
        <taxon>Haptista</taxon>
        <taxon>Haptophyta</taxon>
        <taxon>Prymnesiophyceae</taxon>
        <taxon>Prymnesiales</taxon>
        <taxon>Prymnesiaceae</taxon>
        <taxon>Prymnesium</taxon>
    </lineage>
</organism>
<comment type="caution">
    <text evidence="2">The sequence shown here is derived from an EMBL/GenBank/DDBJ whole genome shotgun (WGS) entry which is preliminary data.</text>
</comment>
<proteinExistence type="predicted"/>
<dbReference type="Gene3D" id="3.40.50.410">
    <property type="entry name" value="von Willebrand factor, type A domain"/>
    <property type="match status" value="1"/>
</dbReference>
<dbReference type="Proteomes" id="UP001515480">
    <property type="component" value="Unassembled WGS sequence"/>
</dbReference>
<evidence type="ECO:0008006" key="4">
    <source>
        <dbReference type="Google" id="ProtNLM"/>
    </source>
</evidence>
<dbReference type="AlphaFoldDB" id="A0AB34JIT0"/>
<evidence type="ECO:0000256" key="1">
    <source>
        <dbReference type="SAM" id="MobiDB-lite"/>
    </source>
</evidence>
<evidence type="ECO:0000313" key="3">
    <source>
        <dbReference type="Proteomes" id="UP001515480"/>
    </source>
</evidence>